<accession>A0AAD9J4P6</accession>
<evidence type="ECO:0000256" key="1">
    <source>
        <dbReference type="ARBA" id="ARBA00022763"/>
    </source>
</evidence>
<reference evidence="6" key="1">
    <citation type="journal article" date="2023" name="Mol. Biol. Evol.">
        <title>Third-Generation Sequencing Reveals the Adaptive Role of the Epigenome in Three Deep-Sea Polychaetes.</title>
        <authorList>
            <person name="Perez M."/>
            <person name="Aroh O."/>
            <person name="Sun Y."/>
            <person name="Lan Y."/>
            <person name="Juniper S.K."/>
            <person name="Young C.R."/>
            <person name="Angers B."/>
            <person name="Qian P.Y."/>
        </authorList>
    </citation>
    <scope>NUCLEOTIDE SEQUENCE</scope>
    <source>
        <strain evidence="6">P08H-3</strain>
    </source>
</reference>
<name>A0AAD9J4P6_9ANNE</name>
<keyword evidence="1" id="KW-0227">DNA damage</keyword>
<dbReference type="GO" id="GO:0003677">
    <property type="term" value="F:DNA binding"/>
    <property type="evidence" value="ECO:0007669"/>
    <property type="project" value="UniProtKB-KW"/>
</dbReference>
<dbReference type="SUPFAM" id="SSF52141">
    <property type="entry name" value="Uracil-DNA glycosylase-like"/>
    <property type="match status" value="1"/>
</dbReference>
<protein>
    <submittedName>
        <fullName evidence="6">Uncharacterized protein</fullName>
    </submittedName>
</protein>
<dbReference type="AlphaFoldDB" id="A0AAD9J4P6"/>
<keyword evidence="7" id="KW-1185">Reference proteome</keyword>
<proteinExistence type="predicted"/>
<dbReference type="Gene3D" id="3.40.470.10">
    <property type="entry name" value="Uracil-DNA glycosylase-like domain"/>
    <property type="match status" value="1"/>
</dbReference>
<dbReference type="Proteomes" id="UP001208570">
    <property type="component" value="Unassembled WGS sequence"/>
</dbReference>
<feature type="region of interest" description="Disordered" evidence="5">
    <location>
        <begin position="28"/>
        <end position="53"/>
    </location>
</feature>
<dbReference type="GO" id="GO:0006284">
    <property type="term" value="P:base-excision repair"/>
    <property type="evidence" value="ECO:0007669"/>
    <property type="project" value="InterPro"/>
</dbReference>
<evidence type="ECO:0000256" key="2">
    <source>
        <dbReference type="ARBA" id="ARBA00022801"/>
    </source>
</evidence>
<gene>
    <name evidence="6" type="ORF">LSH36_640g01101</name>
</gene>
<dbReference type="InterPro" id="IPR039134">
    <property type="entry name" value="SMUG1"/>
</dbReference>
<evidence type="ECO:0000313" key="6">
    <source>
        <dbReference type="EMBL" id="KAK2146001.1"/>
    </source>
</evidence>
<sequence length="399" mass="43684">MDGYNFPDSKRPRLDGFAAGDYYKYQSSGSNNADYNSLRPSSAQSQTSLTPNLFSPMHQQASMTNYGSSVASGLHYDASQYPSYRHTPPLLHHRNQYKADDQKAFASPFSVESALPSVSSYSPMSYSNTSGLTAQSQYSSESLYRTAYGGSNLGLDNAYHSSNEQKPQNNWLCSTGGFAGAPAMSSMPYQNMPSSAGAMAMDRNFAGTAAGYKFGPYSALDHHLPPSNSPPTANMYSMLPKMETAMGTASMGQLGSAGMFNSSFNPMYANPISANSSCQYASPYGHPAMATQNPYGPPAPPAVPLMNPRWQYDFRGYAEEFLDIEMRLSQMLSQLRFGGQVTYIYNPVQYAYEPHSTYVKRFCTSRKRILFLGMNPGPYGMAQTGVSRLDIQMSASYVL</sequence>
<dbReference type="EMBL" id="JAODUP010000640">
    <property type="protein sequence ID" value="KAK2146001.1"/>
    <property type="molecule type" value="Genomic_DNA"/>
</dbReference>
<dbReference type="PANTHER" id="PTHR13235:SF2">
    <property type="entry name" value="SINGLE-STRAND SELECTIVE MONOFUNCTIONAL URACIL DNA GLYCOSYLASE"/>
    <property type="match status" value="1"/>
</dbReference>
<dbReference type="GO" id="GO:0017065">
    <property type="term" value="F:single-strand selective uracil DNA N-glycosylase activity"/>
    <property type="evidence" value="ECO:0007669"/>
    <property type="project" value="InterPro"/>
</dbReference>
<evidence type="ECO:0000256" key="5">
    <source>
        <dbReference type="SAM" id="MobiDB-lite"/>
    </source>
</evidence>
<organism evidence="6 7">
    <name type="scientific">Paralvinella palmiformis</name>
    <dbReference type="NCBI Taxonomy" id="53620"/>
    <lineage>
        <taxon>Eukaryota</taxon>
        <taxon>Metazoa</taxon>
        <taxon>Spiralia</taxon>
        <taxon>Lophotrochozoa</taxon>
        <taxon>Annelida</taxon>
        <taxon>Polychaeta</taxon>
        <taxon>Sedentaria</taxon>
        <taxon>Canalipalpata</taxon>
        <taxon>Terebellida</taxon>
        <taxon>Terebelliformia</taxon>
        <taxon>Alvinellidae</taxon>
        <taxon>Paralvinella</taxon>
    </lineage>
</organism>
<evidence type="ECO:0000256" key="3">
    <source>
        <dbReference type="ARBA" id="ARBA00023125"/>
    </source>
</evidence>
<evidence type="ECO:0000256" key="4">
    <source>
        <dbReference type="ARBA" id="ARBA00023204"/>
    </source>
</evidence>
<comment type="caution">
    <text evidence="6">The sequence shown here is derived from an EMBL/GenBank/DDBJ whole genome shotgun (WGS) entry which is preliminary data.</text>
</comment>
<keyword evidence="3" id="KW-0238">DNA-binding</keyword>
<keyword evidence="4" id="KW-0234">DNA repair</keyword>
<keyword evidence="2" id="KW-0378">Hydrolase</keyword>
<dbReference type="GO" id="GO:0000703">
    <property type="term" value="F:oxidized pyrimidine nucleobase lesion DNA N-glycosylase activity"/>
    <property type="evidence" value="ECO:0007669"/>
    <property type="project" value="TreeGrafter"/>
</dbReference>
<dbReference type="InterPro" id="IPR036895">
    <property type="entry name" value="Uracil-DNA_glycosylase-like_sf"/>
</dbReference>
<dbReference type="PANTHER" id="PTHR13235">
    <property type="entry name" value="SINGLE-STRAND SELECTIVE MONOFUNCTIONAL URACIL DNA GLYCOSYLASE"/>
    <property type="match status" value="1"/>
</dbReference>
<evidence type="ECO:0000313" key="7">
    <source>
        <dbReference type="Proteomes" id="UP001208570"/>
    </source>
</evidence>